<keyword evidence="2" id="KW-0812">Transmembrane</keyword>
<dbReference type="AlphaFoldDB" id="A0A1Q9CZZ3"/>
<sequence>MLEQSHWHNMDRAILVSVDDVAFTFAATPFYLSYILYSIYELTANWKGWRDAQEEQSILFGIFCPSVGTAWTYTQAVDAFTDLAALLGYCMHYPAWFSSSDDLQLLGHHAARCQQKDQLLTWAVGDVSEFMVYSAALSVLSVVESGMLLLSREFACREGMYSAAGANIFETTAKVYFVQLGTPPDWEAYKSTALAPMTPPAPEGAAEPAPAEEPAPEAEDCGETEK</sequence>
<evidence type="ECO:0000313" key="3">
    <source>
        <dbReference type="EMBL" id="OLP88483.1"/>
    </source>
</evidence>
<evidence type="ECO:0000313" key="4">
    <source>
        <dbReference type="Proteomes" id="UP000186817"/>
    </source>
</evidence>
<feature type="transmembrane region" description="Helical" evidence="2">
    <location>
        <begin position="21"/>
        <end position="40"/>
    </location>
</feature>
<keyword evidence="2" id="KW-1133">Transmembrane helix</keyword>
<keyword evidence="4" id="KW-1185">Reference proteome</keyword>
<evidence type="ECO:0000256" key="2">
    <source>
        <dbReference type="SAM" id="Phobius"/>
    </source>
</evidence>
<keyword evidence="2" id="KW-0472">Membrane</keyword>
<dbReference type="OrthoDB" id="10299948at2759"/>
<dbReference type="EMBL" id="LSRX01000812">
    <property type="protein sequence ID" value="OLP88483.1"/>
    <property type="molecule type" value="Genomic_DNA"/>
</dbReference>
<protein>
    <submittedName>
        <fullName evidence="3">Uncharacterized protein</fullName>
    </submittedName>
</protein>
<gene>
    <name evidence="3" type="ORF">AK812_SmicGene30166</name>
</gene>
<comment type="caution">
    <text evidence="3">The sequence shown here is derived from an EMBL/GenBank/DDBJ whole genome shotgun (WGS) entry which is preliminary data.</text>
</comment>
<dbReference type="Proteomes" id="UP000186817">
    <property type="component" value="Unassembled WGS sequence"/>
</dbReference>
<name>A0A1Q9CZZ3_SYMMI</name>
<organism evidence="3 4">
    <name type="scientific">Symbiodinium microadriaticum</name>
    <name type="common">Dinoflagellate</name>
    <name type="synonym">Zooxanthella microadriatica</name>
    <dbReference type="NCBI Taxonomy" id="2951"/>
    <lineage>
        <taxon>Eukaryota</taxon>
        <taxon>Sar</taxon>
        <taxon>Alveolata</taxon>
        <taxon>Dinophyceae</taxon>
        <taxon>Suessiales</taxon>
        <taxon>Symbiodiniaceae</taxon>
        <taxon>Symbiodinium</taxon>
    </lineage>
</organism>
<proteinExistence type="predicted"/>
<feature type="region of interest" description="Disordered" evidence="1">
    <location>
        <begin position="191"/>
        <end position="226"/>
    </location>
</feature>
<evidence type="ECO:0000256" key="1">
    <source>
        <dbReference type="SAM" id="MobiDB-lite"/>
    </source>
</evidence>
<accession>A0A1Q9CZZ3</accession>
<reference evidence="3 4" key="1">
    <citation type="submission" date="2016-02" db="EMBL/GenBank/DDBJ databases">
        <title>Genome analysis of coral dinoflagellate symbionts highlights evolutionary adaptations to a symbiotic lifestyle.</title>
        <authorList>
            <person name="Aranda M."/>
            <person name="Li Y."/>
            <person name="Liew Y.J."/>
            <person name="Baumgarten S."/>
            <person name="Simakov O."/>
            <person name="Wilson M."/>
            <person name="Piel J."/>
            <person name="Ashoor H."/>
            <person name="Bougouffa S."/>
            <person name="Bajic V.B."/>
            <person name="Ryu T."/>
            <person name="Ravasi T."/>
            <person name="Bayer T."/>
            <person name="Micklem G."/>
            <person name="Kim H."/>
            <person name="Bhak J."/>
            <person name="Lajeunesse T.C."/>
            <person name="Voolstra C.R."/>
        </authorList>
    </citation>
    <scope>NUCLEOTIDE SEQUENCE [LARGE SCALE GENOMIC DNA]</scope>
    <source>
        <strain evidence="3 4">CCMP2467</strain>
    </source>
</reference>
<feature type="compositionally biased region" description="Acidic residues" evidence="1">
    <location>
        <begin position="214"/>
        <end position="226"/>
    </location>
</feature>